<dbReference type="SMART" id="SM00034">
    <property type="entry name" value="CLECT"/>
    <property type="match status" value="1"/>
</dbReference>
<gene>
    <name evidence="6" type="primary">LOC115585282</name>
</gene>
<dbReference type="InterPro" id="IPR016187">
    <property type="entry name" value="CTDL_fold"/>
</dbReference>
<organism evidence="6 7">
    <name type="scientific">Sparus aurata</name>
    <name type="common">Gilthead sea bream</name>
    <dbReference type="NCBI Taxonomy" id="8175"/>
    <lineage>
        <taxon>Eukaryota</taxon>
        <taxon>Metazoa</taxon>
        <taxon>Chordata</taxon>
        <taxon>Craniata</taxon>
        <taxon>Vertebrata</taxon>
        <taxon>Euteleostomi</taxon>
        <taxon>Actinopterygii</taxon>
        <taxon>Neopterygii</taxon>
        <taxon>Teleostei</taxon>
        <taxon>Neoteleostei</taxon>
        <taxon>Acanthomorphata</taxon>
        <taxon>Eupercaria</taxon>
        <taxon>Spariformes</taxon>
        <taxon>Sparidae</taxon>
        <taxon>Sparus</taxon>
    </lineage>
</organism>
<dbReference type="GO" id="GO:0030246">
    <property type="term" value="F:carbohydrate binding"/>
    <property type="evidence" value="ECO:0007669"/>
    <property type="project" value="UniProtKB-KW"/>
</dbReference>
<dbReference type="PROSITE" id="PS00615">
    <property type="entry name" value="C_TYPE_LECTIN_1"/>
    <property type="match status" value="1"/>
</dbReference>
<accession>A0A671TIR0</accession>
<dbReference type="GeneTree" id="ENSGT01020000230338"/>
<evidence type="ECO:0000256" key="3">
    <source>
        <dbReference type="SAM" id="Coils"/>
    </source>
</evidence>
<dbReference type="InterPro" id="IPR016186">
    <property type="entry name" value="C-type_lectin-like/link_sf"/>
</dbReference>
<reference evidence="6" key="3">
    <citation type="submission" date="2025-09" db="UniProtKB">
        <authorList>
            <consortium name="Ensembl"/>
        </authorList>
    </citation>
    <scope>IDENTIFICATION</scope>
</reference>
<proteinExistence type="predicted"/>
<dbReference type="OMA" id="CERHIFI"/>
<keyword evidence="7" id="KW-1185">Reference proteome</keyword>
<keyword evidence="4" id="KW-0732">Signal</keyword>
<keyword evidence="2" id="KW-1015">Disulfide bond</keyword>
<dbReference type="Pfam" id="PF00059">
    <property type="entry name" value="Lectin_C"/>
    <property type="match status" value="1"/>
</dbReference>
<dbReference type="PROSITE" id="PS50041">
    <property type="entry name" value="C_TYPE_LECTIN_2"/>
    <property type="match status" value="1"/>
</dbReference>
<feature type="domain" description="C-type lectin" evidence="5">
    <location>
        <begin position="69"/>
        <end position="186"/>
    </location>
</feature>
<dbReference type="Gene3D" id="1.20.5.400">
    <property type="match status" value="1"/>
</dbReference>
<evidence type="ECO:0000256" key="2">
    <source>
        <dbReference type="ARBA" id="ARBA00023157"/>
    </source>
</evidence>
<dbReference type="PANTHER" id="PTHR22803">
    <property type="entry name" value="MANNOSE, PHOSPHOLIPASE, LECTIN RECEPTOR RELATED"/>
    <property type="match status" value="1"/>
</dbReference>
<feature type="signal peptide" evidence="4">
    <location>
        <begin position="1"/>
        <end position="26"/>
    </location>
</feature>
<feature type="coiled-coil region" evidence="3">
    <location>
        <begin position="21"/>
        <end position="62"/>
    </location>
</feature>
<dbReference type="Ensembl" id="ENSSAUT00010002004.1">
    <property type="protein sequence ID" value="ENSSAUP00010001928.1"/>
    <property type="gene ID" value="ENSSAUG00010000967.1"/>
</dbReference>
<feature type="chain" id="PRO_5025674588" description="C-type lectin domain-containing protein" evidence="4">
    <location>
        <begin position="27"/>
        <end position="191"/>
    </location>
</feature>
<evidence type="ECO:0000313" key="6">
    <source>
        <dbReference type="Ensembl" id="ENSSAUP00010001928.1"/>
    </source>
</evidence>
<name>A0A671TIR0_SPAAU</name>
<evidence type="ECO:0000256" key="4">
    <source>
        <dbReference type="SAM" id="SignalP"/>
    </source>
</evidence>
<dbReference type="SUPFAM" id="SSF56436">
    <property type="entry name" value="C-type lectin-like"/>
    <property type="match status" value="1"/>
</dbReference>
<dbReference type="InterPro" id="IPR018378">
    <property type="entry name" value="C-type_lectin_CS"/>
</dbReference>
<dbReference type="FunCoup" id="A0A671TIR0">
    <property type="interactions" value="289"/>
</dbReference>
<keyword evidence="3" id="KW-0175">Coiled coil</keyword>
<keyword evidence="1" id="KW-0430">Lectin</keyword>
<dbReference type="InParanoid" id="A0A671TIR0"/>
<protein>
    <recommendedName>
        <fullName evidence="5">C-type lectin domain-containing protein</fullName>
    </recommendedName>
</protein>
<dbReference type="Gene3D" id="3.10.100.10">
    <property type="entry name" value="Mannose-Binding Protein A, subunit A"/>
    <property type="match status" value="1"/>
</dbReference>
<reference evidence="6" key="2">
    <citation type="submission" date="2025-08" db="UniProtKB">
        <authorList>
            <consortium name="Ensembl"/>
        </authorList>
    </citation>
    <scope>IDENTIFICATION</scope>
</reference>
<dbReference type="InterPro" id="IPR001304">
    <property type="entry name" value="C-type_lectin-like"/>
</dbReference>
<dbReference type="CDD" id="cd03590">
    <property type="entry name" value="CLECT_DC-SIGN_like"/>
    <property type="match status" value="1"/>
</dbReference>
<dbReference type="AlphaFoldDB" id="A0A671TIR0"/>
<evidence type="ECO:0000259" key="5">
    <source>
        <dbReference type="PROSITE" id="PS50041"/>
    </source>
</evidence>
<dbReference type="InterPro" id="IPR033989">
    <property type="entry name" value="CD209-like_CTLD"/>
</dbReference>
<dbReference type="Proteomes" id="UP000472265">
    <property type="component" value="Chromosome 1"/>
</dbReference>
<evidence type="ECO:0000256" key="1">
    <source>
        <dbReference type="ARBA" id="ARBA00022734"/>
    </source>
</evidence>
<dbReference type="InterPro" id="IPR050111">
    <property type="entry name" value="C-type_lectin/snaclec_domain"/>
</dbReference>
<evidence type="ECO:0000313" key="7">
    <source>
        <dbReference type="Proteomes" id="UP000472265"/>
    </source>
</evidence>
<reference evidence="6" key="1">
    <citation type="submission" date="2021-04" db="EMBL/GenBank/DDBJ databases">
        <authorList>
            <consortium name="Wellcome Sanger Institute Data Sharing"/>
        </authorList>
    </citation>
    <scope>NUCLEOTIDE SEQUENCE [LARGE SCALE GENOMIC DNA]</scope>
</reference>
<sequence>AAAVILGLLCLLLLTGLITLMVRLQASYNNLTEERNQLQTSYNNLTEERDQLQTKRNDLQRKIEGWEYFRGSFYYVSSTKKTWQQSRDYCLQKGADLMIINSKEEQVCICDYANQFKKYMWIGLTDSQTEGTWKWVDGTLLMTKSYWTSGEPNGGTHENCGDIKNYDATNSWNDESCSLSLNWVCERKHLQ</sequence>